<dbReference type="GO" id="GO:0016887">
    <property type="term" value="F:ATP hydrolysis activity"/>
    <property type="evidence" value="ECO:0007669"/>
    <property type="project" value="InterPro"/>
</dbReference>
<protein>
    <submittedName>
        <fullName evidence="2">MoxR family ATPase</fullName>
    </submittedName>
</protein>
<dbReference type="Proteomes" id="UP000600363">
    <property type="component" value="Unassembled WGS sequence"/>
</dbReference>
<dbReference type="InterPro" id="IPR003593">
    <property type="entry name" value="AAA+_ATPase"/>
</dbReference>
<dbReference type="InterPro" id="IPR050764">
    <property type="entry name" value="CbbQ/NirQ/NorQ/GpvN"/>
</dbReference>
<dbReference type="PANTHER" id="PTHR42759">
    <property type="entry name" value="MOXR FAMILY PROTEIN"/>
    <property type="match status" value="1"/>
</dbReference>
<feature type="domain" description="AAA+ ATPase" evidence="1">
    <location>
        <begin position="44"/>
        <end position="185"/>
    </location>
</feature>
<dbReference type="PANTHER" id="PTHR42759:SF1">
    <property type="entry name" value="MAGNESIUM-CHELATASE SUBUNIT CHLD"/>
    <property type="match status" value="1"/>
</dbReference>
<dbReference type="GO" id="GO:0005524">
    <property type="term" value="F:ATP binding"/>
    <property type="evidence" value="ECO:0007669"/>
    <property type="project" value="InterPro"/>
</dbReference>
<dbReference type="RefSeq" id="WP_276624436.1">
    <property type="nucleotide sequence ID" value="NZ_DUIH01000014.1"/>
</dbReference>
<evidence type="ECO:0000259" key="1">
    <source>
        <dbReference type="SMART" id="SM00382"/>
    </source>
</evidence>
<dbReference type="Gene3D" id="3.40.50.300">
    <property type="entry name" value="P-loop containing nucleotide triphosphate hydrolases"/>
    <property type="match status" value="1"/>
</dbReference>
<dbReference type="Gene3D" id="1.10.8.80">
    <property type="entry name" value="Magnesium chelatase subunit I, C-Terminal domain"/>
    <property type="match status" value="1"/>
</dbReference>
<organism evidence="2 3">
    <name type="scientific">Methermicoccus shengliensis</name>
    <dbReference type="NCBI Taxonomy" id="660064"/>
    <lineage>
        <taxon>Archaea</taxon>
        <taxon>Methanobacteriati</taxon>
        <taxon>Methanobacteriota</taxon>
        <taxon>Stenosarchaea group</taxon>
        <taxon>Methanomicrobia</taxon>
        <taxon>Methanosarcinales</taxon>
        <taxon>Methermicoccaceae</taxon>
        <taxon>Methermicoccus</taxon>
    </lineage>
</organism>
<gene>
    <name evidence="2" type="ORF">HA299_04485</name>
</gene>
<proteinExistence type="predicted"/>
<evidence type="ECO:0000313" key="2">
    <source>
        <dbReference type="EMBL" id="HIH69860.1"/>
    </source>
</evidence>
<sequence length="325" mass="36729">MLEGNELCGVELVQNVARRILSELRRVIVGKYEIIELMLISLLSEGNILMEGVPGVAKTTIAKMFAHATGCEFHRIQFTPDLQPSDITGIYVYDQKKQEFKYYESPIFANIVLADEINRAAPKTQSAMLEAMEEKTITVEGVSRSLPRPFMMIATENPIELEGIYSLPEAQIDRFTFKLALELPEDEEELGVLRLKNEQLSNGMQEGVCKRVSHPEEVLRCIDIVRRVHVEEKVMQYIRDIVMCTRNHEDVLLGASPRGSINLLITSKARAAMLGRSYVIPDDVKYLAPHVLNHRIILTPEAELAKVKVEDVIRDVLSTVSIPWS</sequence>
<reference evidence="2" key="1">
    <citation type="journal article" date="2020" name="bioRxiv">
        <title>A rank-normalized archaeal taxonomy based on genome phylogeny resolves widespread incomplete and uneven classifications.</title>
        <authorList>
            <person name="Rinke C."/>
            <person name="Chuvochina M."/>
            <person name="Mussig A.J."/>
            <person name="Chaumeil P.-A."/>
            <person name="Waite D.W."/>
            <person name="Whitman W.B."/>
            <person name="Parks D.H."/>
            <person name="Hugenholtz P."/>
        </authorList>
    </citation>
    <scope>NUCLEOTIDE SEQUENCE</scope>
    <source>
        <strain evidence="2">UBA12518</strain>
    </source>
</reference>
<dbReference type="EMBL" id="DUIH01000014">
    <property type="protein sequence ID" value="HIH69860.1"/>
    <property type="molecule type" value="Genomic_DNA"/>
</dbReference>
<comment type="caution">
    <text evidence="2">The sequence shown here is derived from an EMBL/GenBank/DDBJ whole genome shotgun (WGS) entry which is preliminary data.</text>
</comment>
<dbReference type="SMART" id="SM00382">
    <property type="entry name" value="AAA"/>
    <property type="match status" value="1"/>
</dbReference>
<accession>A0A832W036</accession>
<dbReference type="SUPFAM" id="SSF52540">
    <property type="entry name" value="P-loop containing nucleoside triphosphate hydrolases"/>
    <property type="match status" value="1"/>
</dbReference>
<name>A0A832W036_9EURY</name>
<dbReference type="InterPro" id="IPR027417">
    <property type="entry name" value="P-loop_NTPase"/>
</dbReference>
<dbReference type="Pfam" id="PF17863">
    <property type="entry name" value="AAA_lid_2"/>
    <property type="match status" value="1"/>
</dbReference>
<dbReference type="AlphaFoldDB" id="A0A832W036"/>
<evidence type="ECO:0000313" key="3">
    <source>
        <dbReference type="Proteomes" id="UP000600363"/>
    </source>
</evidence>
<dbReference type="InterPro" id="IPR011703">
    <property type="entry name" value="ATPase_AAA-3"/>
</dbReference>
<dbReference type="Pfam" id="PF07726">
    <property type="entry name" value="AAA_3"/>
    <property type="match status" value="1"/>
</dbReference>
<dbReference type="InterPro" id="IPR041628">
    <property type="entry name" value="ChlI/MoxR_AAA_lid"/>
</dbReference>
<dbReference type="CDD" id="cd00009">
    <property type="entry name" value="AAA"/>
    <property type="match status" value="1"/>
</dbReference>
<dbReference type="PIRSF" id="PIRSF002849">
    <property type="entry name" value="AAA_ATPase_chaperone_MoxR_prd"/>
    <property type="match status" value="1"/>
</dbReference>